<feature type="transmembrane region" description="Helical" evidence="7">
    <location>
        <begin position="274"/>
        <end position="299"/>
    </location>
</feature>
<evidence type="ECO:0000256" key="1">
    <source>
        <dbReference type="ARBA" id="ARBA00004651"/>
    </source>
</evidence>
<evidence type="ECO:0008006" key="12">
    <source>
        <dbReference type="Google" id="ProtNLM"/>
    </source>
</evidence>
<dbReference type="RefSeq" id="WP_159804685.1">
    <property type="nucleotide sequence ID" value="NZ_BLJE01000001.1"/>
</dbReference>
<dbReference type="PANTHER" id="PTHR24221">
    <property type="entry name" value="ATP-BINDING CASSETTE SUB-FAMILY B"/>
    <property type="match status" value="1"/>
</dbReference>
<dbReference type="GO" id="GO:0034040">
    <property type="term" value="F:ATPase-coupled lipid transmembrane transporter activity"/>
    <property type="evidence" value="ECO:0007669"/>
    <property type="project" value="TreeGrafter"/>
</dbReference>
<dbReference type="Gene3D" id="1.20.1560.10">
    <property type="entry name" value="ABC transporter type 1, transmembrane domain"/>
    <property type="match status" value="1"/>
</dbReference>
<name>A0A6N6JEZ4_9RHOB</name>
<dbReference type="SMART" id="SM00382">
    <property type="entry name" value="AAA"/>
    <property type="match status" value="1"/>
</dbReference>
<dbReference type="InterPro" id="IPR011527">
    <property type="entry name" value="ABC1_TM_dom"/>
</dbReference>
<keyword evidence="6 7" id="KW-0472">Membrane</keyword>
<dbReference type="AlphaFoldDB" id="A0A6N6JEZ4"/>
<feature type="transmembrane region" description="Helical" evidence="7">
    <location>
        <begin position="200"/>
        <end position="218"/>
    </location>
</feature>
<dbReference type="Pfam" id="PF00005">
    <property type="entry name" value="ABC_tran"/>
    <property type="match status" value="1"/>
</dbReference>
<feature type="domain" description="ABC transmembrane type-1" evidence="9">
    <location>
        <begin position="167"/>
        <end position="446"/>
    </location>
</feature>
<keyword evidence="3" id="KW-0547">Nucleotide-binding</keyword>
<gene>
    <name evidence="10" type="ORF">KIN_08560</name>
</gene>
<feature type="transmembrane region" description="Helical" evidence="7">
    <location>
        <begin position="164"/>
        <end position="188"/>
    </location>
</feature>
<keyword evidence="5 7" id="KW-1133">Transmembrane helix</keyword>
<dbReference type="GO" id="GO:0140359">
    <property type="term" value="F:ABC-type transporter activity"/>
    <property type="evidence" value="ECO:0007669"/>
    <property type="project" value="InterPro"/>
</dbReference>
<reference evidence="10 11" key="1">
    <citation type="submission" date="2019-12" db="EMBL/GenBank/DDBJ databases">
        <title>Litoreibacter badius sp. nov., a novel bacteriochlorophyll a-containing bacterium in the genus Litoreibacter.</title>
        <authorList>
            <person name="Kanamuro M."/>
            <person name="Takabe Y."/>
            <person name="Mori K."/>
            <person name="Takaichi S."/>
            <person name="Hanada S."/>
        </authorList>
    </citation>
    <scope>NUCLEOTIDE SEQUENCE [LARGE SCALE GENOMIC DNA]</scope>
    <source>
        <strain evidence="10 11">K6</strain>
    </source>
</reference>
<evidence type="ECO:0000256" key="5">
    <source>
        <dbReference type="ARBA" id="ARBA00022989"/>
    </source>
</evidence>
<dbReference type="InterPro" id="IPR027417">
    <property type="entry name" value="P-loop_NTPase"/>
</dbReference>
<keyword evidence="4" id="KW-0067">ATP-binding</keyword>
<evidence type="ECO:0000256" key="6">
    <source>
        <dbReference type="ARBA" id="ARBA00023136"/>
    </source>
</evidence>
<dbReference type="SUPFAM" id="SSF52540">
    <property type="entry name" value="P-loop containing nucleoside triphosphate hydrolases"/>
    <property type="match status" value="1"/>
</dbReference>
<accession>A0A6N6JEZ4</accession>
<dbReference type="EMBL" id="BLJE01000001">
    <property type="protein sequence ID" value="GFE63782.1"/>
    <property type="molecule type" value="Genomic_DNA"/>
</dbReference>
<dbReference type="PROSITE" id="PS50929">
    <property type="entry name" value="ABC_TM1F"/>
    <property type="match status" value="1"/>
</dbReference>
<dbReference type="InterPro" id="IPR036640">
    <property type="entry name" value="ABC1_TM_sf"/>
</dbReference>
<evidence type="ECO:0000256" key="4">
    <source>
        <dbReference type="ARBA" id="ARBA00022840"/>
    </source>
</evidence>
<sequence>MSKHFAPFGASKKRLGVQLPPRVSAGDAIADLVYFTRAWGWSTSAPQMSDVLFHGRADFNGWDLLDAFQTLRLPIKTRPTTYSEIINAEFPCLIIRADDSYIIVDGEDPDLGLRVRTGDKTKPVWIGIPRDTLVHVALAHSDDAELKPPVRDLKSVLRLLLPQIWPLFLASLVINFLGLATPFFVMATYNAAIPSRSTDVLIALAAGLLLAYASELATRRIRSAAMVHLAAELENRLGLTLLNKLMAFPLSALTRSDAYQQRARLRQFEGIRDAMLGPLVQSSLDFPFLLVFGGIIFAIAPSVGWIAVSMGLFYLAGFALMSPILRHRETQASSAQTEYRKLVSEVVENQLTIRRLGTAALWEDRVLESHDKMLLATFAAQRLARITGFALQSIIVIAGISGGFQAARLTIEGDLTLGGLIAILVLVWRLLSPIQALSIALEQGISIISNLKMIGAVLALPEETYRDATPVITPPVQPPIQFEQVSMRFPDSVSPALAGVSVKIWEGEILMVSGKSMSGKTVLAEMLAGLHQQVGGRILVDGADIRQIPSNELRASVAFALQEPEVFYGTIAQNLQFARPLANLDQMWAALEEAGIKDYVTGLDDRLDTHLSRDAFLSLPDAIKQGLSLAMTFIRPGPIFIFDQPTTVLPEDHAASVREAIARRREDGAVIVISNDPADMQLGDRFVVLDRGRVTLNDKGQRGREKAHVLLWGTGQG</sequence>
<evidence type="ECO:0000259" key="8">
    <source>
        <dbReference type="PROSITE" id="PS50893"/>
    </source>
</evidence>
<feature type="transmembrane region" description="Helical" evidence="7">
    <location>
        <begin position="415"/>
        <end position="431"/>
    </location>
</feature>
<dbReference type="InterPro" id="IPR003593">
    <property type="entry name" value="AAA+_ATPase"/>
</dbReference>
<dbReference type="InterPro" id="IPR003439">
    <property type="entry name" value="ABC_transporter-like_ATP-bd"/>
</dbReference>
<dbReference type="Gene3D" id="3.40.50.300">
    <property type="entry name" value="P-loop containing nucleotide triphosphate hydrolases"/>
    <property type="match status" value="1"/>
</dbReference>
<dbReference type="GO" id="GO:0005886">
    <property type="term" value="C:plasma membrane"/>
    <property type="evidence" value="ECO:0007669"/>
    <property type="project" value="UniProtKB-SubCell"/>
</dbReference>
<dbReference type="GO" id="GO:0016887">
    <property type="term" value="F:ATP hydrolysis activity"/>
    <property type="evidence" value="ECO:0007669"/>
    <property type="project" value="InterPro"/>
</dbReference>
<keyword evidence="2 7" id="KW-0812">Transmembrane</keyword>
<feature type="domain" description="ABC transporter" evidence="8">
    <location>
        <begin position="480"/>
        <end position="716"/>
    </location>
</feature>
<evidence type="ECO:0000313" key="11">
    <source>
        <dbReference type="Proteomes" id="UP000436822"/>
    </source>
</evidence>
<dbReference type="OrthoDB" id="5288404at2"/>
<dbReference type="PROSITE" id="PS50893">
    <property type="entry name" value="ABC_TRANSPORTER_2"/>
    <property type="match status" value="1"/>
</dbReference>
<dbReference type="SUPFAM" id="SSF90123">
    <property type="entry name" value="ABC transporter transmembrane region"/>
    <property type="match status" value="1"/>
</dbReference>
<evidence type="ECO:0000256" key="7">
    <source>
        <dbReference type="SAM" id="Phobius"/>
    </source>
</evidence>
<comment type="subcellular location">
    <subcellularLocation>
        <location evidence="1">Cell membrane</location>
        <topology evidence="1">Multi-pass membrane protein</topology>
    </subcellularLocation>
</comment>
<dbReference type="GO" id="GO:0005524">
    <property type="term" value="F:ATP binding"/>
    <property type="evidence" value="ECO:0007669"/>
    <property type="project" value="UniProtKB-KW"/>
</dbReference>
<protein>
    <recommendedName>
        <fullName evidence="12">ATP-binding cassette domain-containing protein</fullName>
    </recommendedName>
</protein>
<organism evidence="10 11">
    <name type="scientific">Litoreibacter roseus</name>
    <dbReference type="NCBI Taxonomy" id="2601869"/>
    <lineage>
        <taxon>Bacteria</taxon>
        <taxon>Pseudomonadati</taxon>
        <taxon>Pseudomonadota</taxon>
        <taxon>Alphaproteobacteria</taxon>
        <taxon>Rhodobacterales</taxon>
        <taxon>Roseobacteraceae</taxon>
        <taxon>Litoreibacter</taxon>
    </lineage>
</organism>
<dbReference type="PANTHER" id="PTHR24221:SF248">
    <property type="entry name" value="ABC TRANSPORTER TRANSMEMBRANE REGION"/>
    <property type="match status" value="1"/>
</dbReference>
<evidence type="ECO:0000256" key="2">
    <source>
        <dbReference type="ARBA" id="ARBA00022692"/>
    </source>
</evidence>
<comment type="caution">
    <text evidence="10">The sequence shown here is derived from an EMBL/GenBank/DDBJ whole genome shotgun (WGS) entry which is preliminary data.</text>
</comment>
<dbReference type="Proteomes" id="UP000436822">
    <property type="component" value="Unassembled WGS sequence"/>
</dbReference>
<dbReference type="Pfam" id="PF00664">
    <property type="entry name" value="ABC_membrane"/>
    <property type="match status" value="1"/>
</dbReference>
<evidence type="ECO:0000259" key="9">
    <source>
        <dbReference type="PROSITE" id="PS50929"/>
    </source>
</evidence>
<keyword evidence="11" id="KW-1185">Reference proteome</keyword>
<proteinExistence type="predicted"/>
<dbReference type="InterPro" id="IPR039421">
    <property type="entry name" value="Type_1_exporter"/>
</dbReference>
<feature type="transmembrane region" description="Helical" evidence="7">
    <location>
        <begin position="383"/>
        <end position="403"/>
    </location>
</feature>
<evidence type="ECO:0000256" key="3">
    <source>
        <dbReference type="ARBA" id="ARBA00022741"/>
    </source>
</evidence>
<evidence type="ECO:0000313" key="10">
    <source>
        <dbReference type="EMBL" id="GFE63782.1"/>
    </source>
</evidence>